<evidence type="ECO:0000313" key="3">
    <source>
        <dbReference type="Proteomes" id="UP001330812"/>
    </source>
</evidence>
<sequence>MAQPTQKIPGPDHPITVEVNPARVVVKLGDAVIADTTRSQVLRESTYPAVQYIPREDVDFSALERTEHHTYCPYKGDASYYSLTPAGARGDNAVWTYEEPYDAVSPIKDHVAFYADRVSIEELPG</sequence>
<name>A0ABZ1I581_9PSEU</name>
<dbReference type="PANTHER" id="PTHR34310">
    <property type="entry name" value="DUF427 DOMAIN PROTEIN (AFU_ORTHOLOGUE AFUA_3G02220)"/>
    <property type="match status" value="1"/>
</dbReference>
<organism evidence="2 3">
    <name type="scientific">Amycolatopsis rhabdoformis</name>
    <dbReference type="NCBI Taxonomy" id="1448059"/>
    <lineage>
        <taxon>Bacteria</taxon>
        <taxon>Bacillati</taxon>
        <taxon>Actinomycetota</taxon>
        <taxon>Actinomycetes</taxon>
        <taxon>Pseudonocardiales</taxon>
        <taxon>Pseudonocardiaceae</taxon>
        <taxon>Amycolatopsis</taxon>
    </lineage>
</organism>
<evidence type="ECO:0000259" key="1">
    <source>
        <dbReference type="Pfam" id="PF04248"/>
    </source>
</evidence>
<reference evidence="2 3" key="1">
    <citation type="journal article" date="2015" name="Int. J. Syst. Evol. Microbiol.">
        <title>Amycolatopsis rhabdoformis sp. nov., an actinomycete isolated from a tropical forest soil.</title>
        <authorList>
            <person name="Souza W.R."/>
            <person name="Silva R.E."/>
            <person name="Goodfellow M."/>
            <person name="Busarakam K."/>
            <person name="Figueiro F.S."/>
            <person name="Ferreira D."/>
            <person name="Rodrigues-Filho E."/>
            <person name="Moraes L.A.B."/>
            <person name="Zucchi T.D."/>
        </authorList>
    </citation>
    <scope>NUCLEOTIDE SEQUENCE [LARGE SCALE GENOMIC DNA]</scope>
    <source>
        <strain evidence="2 3">NCIMB 14900</strain>
    </source>
</reference>
<proteinExistence type="predicted"/>
<dbReference type="InterPro" id="IPR007361">
    <property type="entry name" value="DUF427"/>
</dbReference>
<feature type="domain" description="DUF427" evidence="1">
    <location>
        <begin position="24"/>
        <end position="115"/>
    </location>
</feature>
<dbReference type="PANTHER" id="PTHR34310:SF9">
    <property type="entry name" value="BLR5716 PROTEIN"/>
    <property type="match status" value="1"/>
</dbReference>
<dbReference type="RefSeq" id="WP_326567791.1">
    <property type="nucleotide sequence ID" value="NZ_CP142149.1"/>
</dbReference>
<gene>
    <name evidence="2" type="ORF">VSH64_39165</name>
</gene>
<dbReference type="InterPro" id="IPR038694">
    <property type="entry name" value="DUF427_sf"/>
</dbReference>
<dbReference type="Pfam" id="PF04248">
    <property type="entry name" value="NTP_transf_9"/>
    <property type="match status" value="1"/>
</dbReference>
<keyword evidence="3" id="KW-1185">Reference proteome</keyword>
<dbReference type="Proteomes" id="UP001330812">
    <property type="component" value="Chromosome"/>
</dbReference>
<dbReference type="Gene3D" id="2.170.150.40">
    <property type="entry name" value="Domain of unknown function (DUF427)"/>
    <property type="match status" value="1"/>
</dbReference>
<protein>
    <submittedName>
        <fullName evidence="2">DUF427 domain-containing protein</fullName>
    </submittedName>
</protein>
<evidence type="ECO:0000313" key="2">
    <source>
        <dbReference type="EMBL" id="WSE28795.1"/>
    </source>
</evidence>
<dbReference type="EMBL" id="CP142149">
    <property type="protein sequence ID" value="WSE28795.1"/>
    <property type="molecule type" value="Genomic_DNA"/>
</dbReference>
<accession>A0ABZ1I581</accession>